<evidence type="ECO:0000256" key="2">
    <source>
        <dbReference type="SAM" id="SignalP"/>
    </source>
</evidence>
<keyword evidence="1 2" id="KW-0732">Signal</keyword>
<organism evidence="4 5">
    <name type="scientific">Cruoricaptor ignavus</name>
    <dbReference type="NCBI Taxonomy" id="1118202"/>
    <lineage>
        <taxon>Bacteria</taxon>
        <taxon>Pseudomonadati</taxon>
        <taxon>Bacteroidota</taxon>
        <taxon>Flavobacteriia</taxon>
        <taxon>Flavobacteriales</taxon>
        <taxon>Weeksellaceae</taxon>
        <taxon>Cruoricaptor</taxon>
    </lineage>
</organism>
<dbReference type="OrthoDB" id="1288696at2"/>
<dbReference type="Proteomes" id="UP000184335">
    <property type="component" value="Unassembled WGS sequence"/>
</dbReference>
<dbReference type="NCBIfam" id="TIGR04183">
    <property type="entry name" value="Por_Secre_tail"/>
    <property type="match status" value="1"/>
</dbReference>
<dbReference type="InterPro" id="IPR026444">
    <property type="entry name" value="Secre_tail"/>
</dbReference>
<proteinExistence type="predicted"/>
<dbReference type="EMBL" id="FQYI01000005">
    <property type="protein sequence ID" value="SHI84786.1"/>
    <property type="molecule type" value="Genomic_DNA"/>
</dbReference>
<evidence type="ECO:0000313" key="5">
    <source>
        <dbReference type="Proteomes" id="UP000184335"/>
    </source>
</evidence>
<reference evidence="4 5" key="1">
    <citation type="submission" date="2016-11" db="EMBL/GenBank/DDBJ databases">
        <authorList>
            <person name="Jaros S."/>
            <person name="Januszkiewicz K."/>
            <person name="Wedrychowicz H."/>
        </authorList>
    </citation>
    <scope>NUCLEOTIDE SEQUENCE [LARGE SCALE GENOMIC DNA]</scope>
    <source>
        <strain evidence="4 5">DSM 25479</strain>
    </source>
</reference>
<accession>A0A1M6EH26</accession>
<sequence>MKKLLFSAALLTATIASAQVLITETFDDMKPGNLTEGMTLAGQNGWNVYSGSVADYQIMDTGDDHGKTLFLTGGAGTTIADIRWAFKDIEASWAARDNDKNILVGQFEIYTGKPTGSHRLGAVLYDSKGSTIAGITYDTKAKTVRGLASLVKDGDTQATAYNIGLWSDQFQEDTWIKVGFSYNKTDGEIAYRVGDKQTLLQIDGYSVAKDIDPAEFDFFLPYSTGNNAKYTGAVDNLKLQAVDKLETFLSTATATIESAVAEVSVFPNPVTDVLNIRTADKVLSAKVFDASGKAVQTAAASKILNVSKLPKGAYILKVETSGGVSTHKFIKK</sequence>
<protein>
    <submittedName>
        <fullName evidence="4">Por secretion system C-terminal sorting domain-containing protein</fullName>
    </submittedName>
</protein>
<name>A0A1M6EH26_9FLAO</name>
<evidence type="ECO:0000313" key="4">
    <source>
        <dbReference type="EMBL" id="SHI84786.1"/>
    </source>
</evidence>
<evidence type="ECO:0000259" key="3">
    <source>
        <dbReference type="Pfam" id="PF18962"/>
    </source>
</evidence>
<keyword evidence="5" id="KW-1185">Reference proteome</keyword>
<feature type="chain" id="PRO_5012838898" evidence="2">
    <location>
        <begin position="19"/>
        <end position="332"/>
    </location>
</feature>
<feature type="domain" description="Secretion system C-terminal sorting" evidence="3">
    <location>
        <begin position="265"/>
        <end position="330"/>
    </location>
</feature>
<feature type="signal peptide" evidence="2">
    <location>
        <begin position="1"/>
        <end position="18"/>
    </location>
</feature>
<dbReference type="AlphaFoldDB" id="A0A1M6EH26"/>
<evidence type="ECO:0000256" key="1">
    <source>
        <dbReference type="ARBA" id="ARBA00022729"/>
    </source>
</evidence>
<dbReference type="STRING" id="1118202.SAMN05443429_105105"/>
<gene>
    <name evidence="4" type="ORF">SAMN05443429_105105</name>
</gene>
<dbReference type="RefSeq" id="WP_073179439.1">
    <property type="nucleotide sequence ID" value="NZ_FQYI01000005.1"/>
</dbReference>
<dbReference type="Pfam" id="PF18962">
    <property type="entry name" value="Por_Secre_tail"/>
    <property type="match status" value="1"/>
</dbReference>